<evidence type="ECO:0000259" key="3">
    <source>
        <dbReference type="Pfam" id="PF26079"/>
    </source>
</evidence>
<protein>
    <submittedName>
        <fullName evidence="4">Phage-related baseplate assembly protein</fullName>
    </submittedName>
</protein>
<dbReference type="InterPro" id="IPR058530">
    <property type="entry name" value="Baseplate_J-like_C"/>
</dbReference>
<dbReference type="Pfam" id="PF26079">
    <property type="entry name" value="Baseplate_J_C"/>
    <property type="match status" value="1"/>
</dbReference>
<gene>
    <name evidence="4" type="ORF">SAMN02744040_00115</name>
</gene>
<dbReference type="InterPro" id="IPR058531">
    <property type="entry name" value="Baseplate_J_M"/>
</dbReference>
<feature type="domain" description="Baseplate J-like C-terminal" evidence="3">
    <location>
        <begin position="304"/>
        <end position="363"/>
    </location>
</feature>
<dbReference type="PANTHER" id="PTHR35862">
    <property type="entry name" value="FELS-2 PROPHAGE PROTEIN"/>
    <property type="match status" value="1"/>
</dbReference>
<reference evidence="5" key="1">
    <citation type="submission" date="2016-11" db="EMBL/GenBank/DDBJ databases">
        <authorList>
            <person name="Varghese N."/>
            <person name="Submissions S."/>
        </authorList>
    </citation>
    <scope>NUCLEOTIDE SEQUENCE [LARGE SCALE GENOMIC DNA]</scope>
    <source>
        <strain evidence="5">DSM 15285</strain>
    </source>
</reference>
<dbReference type="RefSeq" id="WP_072722929.1">
    <property type="nucleotide sequence ID" value="NZ_FQXH01000005.1"/>
</dbReference>
<feature type="domain" description="Baseplate protein J-like barrel" evidence="1">
    <location>
        <begin position="110"/>
        <end position="186"/>
    </location>
</feature>
<evidence type="ECO:0000259" key="2">
    <source>
        <dbReference type="Pfam" id="PF26078"/>
    </source>
</evidence>
<dbReference type="PANTHER" id="PTHR35862:SF1">
    <property type="entry name" value="FELS-2 PROPHAGE PROTEIN"/>
    <property type="match status" value="1"/>
</dbReference>
<evidence type="ECO:0000313" key="5">
    <source>
        <dbReference type="Proteomes" id="UP000242520"/>
    </source>
</evidence>
<evidence type="ECO:0000313" key="4">
    <source>
        <dbReference type="EMBL" id="SHG90601.1"/>
    </source>
</evidence>
<dbReference type="EMBL" id="FQXH01000005">
    <property type="protein sequence ID" value="SHG90601.1"/>
    <property type="molecule type" value="Genomic_DNA"/>
</dbReference>
<keyword evidence="5" id="KW-1185">Reference proteome</keyword>
<dbReference type="Pfam" id="PF04865">
    <property type="entry name" value="Baseplate_J"/>
    <property type="match status" value="1"/>
</dbReference>
<dbReference type="AlphaFoldDB" id="A0A1M5NM37"/>
<sequence>MTENNRKYPEISFVDTDTELLVNSLIKSYEMFTGRTLYPADPTRLFILWVADIIIQERVIIDESAKQNIPRYAEGEYLDSLAEIFKDTYRLEAKAAKTTFRFYLSTILSSQQIVPKGTRVTVDGEITFETIEDLYIKAGELYGDVLAVCQKAGEIGNDFIPGQITQIVDLFPYYEKVENITTSAGGTERETDEAFYERMRESMESFSTAGPEGAYIYHAKTASPQVADVSATSPERGVVDVRVLLKDGEMPGEEVLKNVEAAISADSTRPLTDFVKVSAPEVVPFNIEFTYYIPKLSANSGMVIAEEVEKAVNEYKKWQTEKMGRDINPSYLISLLMKTGIKRVEVTSPTHAVVEENKVATLQNPPSIINGGVEDE</sequence>
<dbReference type="Pfam" id="PF26078">
    <property type="entry name" value="Baseplate_J_M"/>
    <property type="match status" value="1"/>
</dbReference>
<dbReference type="InterPro" id="IPR052726">
    <property type="entry name" value="Phage_Baseplate_Hub"/>
</dbReference>
<dbReference type="InterPro" id="IPR014507">
    <property type="entry name" value="Baseplate_assembly_J_pred"/>
</dbReference>
<feature type="domain" description="Baseplate J-like central" evidence="2">
    <location>
        <begin position="207"/>
        <end position="279"/>
    </location>
</feature>
<dbReference type="Proteomes" id="UP000242520">
    <property type="component" value="Unassembled WGS sequence"/>
</dbReference>
<organism evidence="4 5">
    <name type="scientific">Tepidibacter thalassicus DSM 15285</name>
    <dbReference type="NCBI Taxonomy" id="1123350"/>
    <lineage>
        <taxon>Bacteria</taxon>
        <taxon>Bacillati</taxon>
        <taxon>Bacillota</taxon>
        <taxon>Clostridia</taxon>
        <taxon>Peptostreptococcales</taxon>
        <taxon>Peptostreptococcaceae</taxon>
        <taxon>Tepidibacter</taxon>
    </lineage>
</organism>
<dbReference type="PIRSF" id="PIRSF020481">
    <property type="entry name" value="BAP"/>
    <property type="match status" value="1"/>
</dbReference>
<proteinExistence type="predicted"/>
<accession>A0A1M5NM37</accession>
<dbReference type="InterPro" id="IPR006949">
    <property type="entry name" value="Barrel_Baseplate_J-like"/>
</dbReference>
<dbReference type="STRING" id="1123350.SAMN02744040_00115"/>
<name>A0A1M5NM37_9FIRM</name>
<evidence type="ECO:0000259" key="1">
    <source>
        <dbReference type="Pfam" id="PF04865"/>
    </source>
</evidence>
<dbReference type="OrthoDB" id="9793802at2"/>